<evidence type="ECO:0000313" key="2">
    <source>
        <dbReference type="EMBL" id="GGW74936.1"/>
    </source>
</evidence>
<organism evidence="2 3">
    <name type="scientific">Alteromonas halophila</name>
    <dbReference type="NCBI Taxonomy" id="516698"/>
    <lineage>
        <taxon>Bacteria</taxon>
        <taxon>Pseudomonadati</taxon>
        <taxon>Pseudomonadota</taxon>
        <taxon>Gammaproteobacteria</taxon>
        <taxon>Alteromonadales</taxon>
        <taxon>Alteromonadaceae</taxon>
        <taxon>Alteromonas/Salinimonas group</taxon>
        <taxon>Alteromonas</taxon>
    </lineage>
</organism>
<name>A0A918MUX5_9ALTE</name>
<reference evidence="2" key="1">
    <citation type="journal article" date="2014" name="Int. J. Syst. Evol. Microbiol.">
        <title>Complete genome sequence of Corynebacterium casei LMG S-19264T (=DSM 44701T), isolated from a smear-ripened cheese.</title>
        <authorList>
            <consortium name="US DOE Joint Genome Institute (JGI-PGF)"/>
            <person name="Walter F."/>
            <person name="Albersmeier A."/>
            <person name="Kalinowski J."/>
            <person name="Ruckert C."/>
        </authorList>
    </citation>
    <scope>NUCLEOTIDE SEQUENCE</scope>
    <source>
        <strain evidence="2">KCTC 22164</strain>
    </source>
</reference>
<dbReference type="RefSeq" id="WP_189403398.1">
    <property type="nucleotide sequence ID" value="NZ_BMXP01000001.1"/>
</dbReference>
<sequence length="83" mass="9177">MKYKGIAAVSLVVMVGCFSGCASTTRDVVINVAEGAERNMERRQAERVRNMRLPHKDVHMNSEDVSAGVINGLFNSLFTFDEV</sequence>
<dbReference type="AlphaFoldDB" id="A0A918MUX5"/>
<comment type="caution">
    <text evidence="2">The sequence shown here is derived from an EMBL/GenBank/DDBJ whole genome shotgun (WGS) entry which is preliminary data.</text>
</comment>
<dbReference type="EMBL" id="BMXP01000001">
    <property type="protein sequence ID" value="GGW74936.1"/>
    <property type="molecule type" value="Genomic_DNA"/>
</dbReference>
<evidence type="ECO:0000313" key="3">
    <source>
        <dbReference type="Proteomes" id="UP000631300"/>
    </source>
</evidence>
<feature type="chain" id="PRO_5037024652" evidence="1">
    <location>
        <begin position="23"/>
        <end position="83"/>
    </location>
</feature>
<feature type="signal peptide" evidence="1">
    <location>
        <begin position="1"/>
        <end position="22"/>
    </location>
</feature>
<gene>
    <name evidence="2" type="ORF">GCM10007391_03880</name>
</gene>
<keyword evidence="1" id="KW-0732">Signal</keyword>
<keyword evidence="3" id="KW-1185">Reference proteome</keyword>
<protein>
    <submittedName>
        <fullName evidence="2">Uncharacterized protein</fullName>
    </submittedName>
</protein>
<dbReference type="PROSITE" id="PS51257">
    <property type="entry name" value="PROKAR_LIPOPROTEIN"/>
    <property type="match status" value="1"/>
</dbReference>
<proteinExistence type="predicted"/>
<evidence type="ECO:0000256" key="1">
    <source>
        <dbReference type="SAM" id="SignalP"/>
    </source>
</evidence>
<dbReference type="Proteomes" id="UP000631300">
    <property type="component" value="Unassembled WGS sequence"/>
</dbReference>
<accession>A0A918MUX5</accession>
<reference evidence="2" key="2">
    <citation type="submission" date="2020-09" db="EMBL/GenBank/DDBJ databases">
        <authorList>
            <person name="Sun Q."/>
            <person name="Kim S."/>
        </authorList>
    </citation>
    <scope>NUCLEOTIDE SEQUENCE</scope>
    <source>
        <strain evidence="2">KCTC 22164</strain>
    </source>
</reference>